<dbReference type="InterPro" id="IPR019405">
    <property type="entry name" value="Lactonase_7-beta_prop"/>
</dbReference>
<dbReference type="eggNOG" id="KOG2177">
    <property type="taxonomic scope" value="Eukaryota"/>
</dbReference>
<dbReference type="Gene3D" id="2.120.10.30">
    <property type="entry name" value="TolB, C-terminal domain"/>
    <property type="match status" value="2"/>
</dbReference>
<reference evidence="3" key="1">
    <citation type="journal article" date="2013" name="Nature">
        <title>Pan genome of the phytoplankton Emiliania underpins its global distribution.</title>
        <authorList>
            <person name="Read B.A."/>
            <person name="Kegel J."/>
            <person name="Klute M.J."/>
            <person name="Kuo A."/>
            <person name="Lefebvre S.C."/>
            <person name="Maumus F."/>
            <person name="Mayer C."/>
            <person name="Miller J."/>
            <person name="Monier A."/>
            <person name="Salamov A."/>
            <person name="Young J."/>
            <person name="Aguilar M."/>
            <person name="Claverie J.M."/>
            <person name="Frickenhaus S."/>
            <person name="Gonzalez K."/>
            <person name="Herman E.K."/>
            <person name="Lin Y.C."/>
            <person name="Napier J."/>
            <person name="Ogata H."/>
            <person name="Sarno A.F."/>
            <person name="Shmutz J."/>
            <person name="Schroeder D."/>
            <person name="de Vargas C."/>
            <person name="Verret F."/>
            <person name="von Dassow P."/>
            <person name="Valentin K."/>
            <person name="Van de Peer Y."/>
            <person name="Wheeler G."/>
            <person name="Dacks J.B."/>
            <person name="Delwiche C.F."/>
            <person name="Dyhrman S.T."/>
            <person name="Glockner G."/>
            <person name="John U."/>
            <person name="Richards T."/>
            <person name="Worden A.Z."/>
            <person name="Zhang X."/>
            <person name="Grigoriev I.V."/>
            <person name="Allen A.E."/>
            <person name="Bidle K."/>
            <person name="Borodovsky M."/>
            <person name="Bowler C."/>
            <person name="Brownlee C."/>
            <person name="Cock J.M."/>
            <person name="Elias M."/>
            <person name="Gladyshev V.N."/>
            <person name="Groth M."/>
            <person name="Guda C."/>
            <person name="Hadaegh A."/>
            <person name="Iglesias-Rodriguez M.D."/>
            <person name="Jenkins J."/>
            <person name="Jones B.M."/>
            <person name="Lawson T."/>
            <person name="Leese F."/>
            <person name="Lindquist E."/>
            <person name="Lobanov A."/>
            <person name="Lomsadze A."/>
            <person name="Malik S.B."/>
            <person name="Marsh M.E."/>
            <person name="Mackinder L."/>
            <person name="Mock T."/>
            <person name="Mueller-Roeber B."/>
            <person name="Pagarete A."/>
            <person name="Parker M."/>
            <person name="Probert I."/>
            <person name="Quesneville H."/>
            <person name="Raines C."/>
            <person name="Rensing S.A."/>
            <person name="Riano-Pachon D.M."/>
            <person name="Richier S."/>
            <person name="Rokitta S."/>
            <person name="Shiraiwa Y."/>
            <person name="Soanes D.M."/>
            <person name="van der Giezen M."/>
            <person name="Wahlund T.M."/>
            <person name="Williams B."/>
            <person name="Wilson W."/>
            <person name="Wolfe G."/>
            <person name="Wurch L.L."/>
        </authorList>
    </citation>
    <scope>NUCLEOTIDE SEQUENCE</scope>
</reference>
<feature type="region of interest" description="Disordered" evidence="1">
    <location>
        <begin position="134"/>
        <end position="155"/>
    </location>
</feature>
<dbReference type="RefSeq" id="XP_005773027.1">
    <property type="nucleotide sequence ID" value="XM_005772970.1"/>
</dbReference>
<evidence type="ECO:0000313" key="3">
    <source>
        <dbReference type="Proteomes" id="UP000013827"/>
    </source>
</evidence>
<sequence>MMAASATASAPLAAGCKRLHGQRSASFDADASPPGVLRRRSGAQSSSWSSGDTLGALLDSGRPSFHGADSGSDDGRSSASTLSFEGGMRSAGEMSALFGSLFSVVDANGSPASSVSSSGQTVVKELLEEQAAASRRAVERAAKRDKRETDAWSPDEDILILKLASKSAEVSRLSASLSEVRAKQEPPPPPPPLSAVPPPLQLSVVLPPAAPPAAAAPLRGCMASSARKRARTGGSGEEDAEPVPVADGFEAPIFGARIVGQVTTLPLEGEDGPLSLSQVSVASDHAGAWYVATKDSLLHVSVAGRVRRVAALTASEASYTVAASPDGSAVFVADYSNHKIRLVEVATGAVTTLAGSGEAGDVDGVGEAAEFNSPAGIAIGPDGSALFVADQCNQKIRRVEVATGAVTTLAGSGEGGDADGVGDAAEFYSPLSISISPDGGALFVADQCNNKIRRVEVATGEVTTVAGSGEDGDVDGVGDAAQFYDPVGIAISPDGSALFVADYENNKIRRVEVATGDLTCCVTVHAKTQPRAQDSHCSHYREGENCVSP</sequence>
<feature type="compositionally biased region" description="Basic and acidic residues" evidence="1">
    <location>
        <begin position="136"/>
        <end position="150"/>
    </location>
</feature>
<dbReference type="PaxDb" id="2903-EOD20598"/>
<evidence type="ECO:0000313" key="2">
    <source>
        <dbReference type="EnsemblProtists" id="EOD20598"/>
    </source>
</evidence>
<protein>
    <recommendedName>
        <fullName evidence="4">SMP-30/Gluconolactonase/LRE-like region domain-containing protein</fullName>
    </recommendedName>
</protein>
<dbReference type="PANTHER" id="PTHR46388">
    <property type="entry name" value="NHL REPEAT-CONTAINING PROTEIN 2"/>
    <property type="match status" value="1"/>
</dbReference>
<dbReference type="InterPro" id="IPR011042">
    <property type="entry name" value="6-blade_b-propeller_TolB-like"/>
</dbReference>
<dbReference type="GeneID" id="17266145"/>
<proteinExistence type="predicted"/>
<keyword evidence="3" id="KW-1185">Reference proteome</keyword>
<dbReference type="STRING" id="2903.R1CCZ0"/>
<dbReference type="KEGG" id="ehx:EMIHUDRAFT_463908"/>
<name>A0A0D3JAR3_EMIH1</name>
<dbReference type="Proteomes" id="UP000013827">
    <property type="component" value="Unassembled WGS sequence"/>
</dbReference>
<accession>A0A0D3JAR3</accession>
<reference evidence="2" key="2">
    <citation type="submission" date="2024-10" db="UniProtKB">
        <authorList>
            <consortium name="EnsemblProtists"/>
        </authorList>
    </citation>
    <scope>IDENTIFICATION</scope>
</reference>
<dbReference type="EnsemblProtists" id="EOD20598">
    <property type="protein sequence ID" value="EOD20598"/>
    <property type="gene ID" value="EMIHUDRAFT_463908"/>
</dbReference>
<feature type="region of interest" description="Disordered" evidence="1">
    <location>
        <begin position="23"/>
        <end position="84"/>
    </location>
</feature>
<dbReference type="Pfam" id="PF10282">
    <property type="entry name" value="Lactonase"/>
    <property type="match status" value="1"/>
</dbReference>
<organism evidence="2 3">
    <name type="scientific">Emiliania huxleyi (strain CCMP1516)</name>
    <dbReference type="NCBI Taxonomy" id="280463"/>
    <lineage>
        <taxon>Eukaryota</taxon>
        <taxon>Haptista</taxon>
        <taxon>Haptophyta</taxon>
        <taxon>Prymnesiophyceae</taxon>
        <taxon>Isochrysidales</taxon>
        <taxon>Noelaerhabdaceae</taxon>
        <taxon>Emiliania</taxon>
    </lineage>
</organism>
<dbReference type="PANTHER" id="PTHR46388:SF2">
    <property type="entry name" value="NHL REPEAT-CONTAINING PROTEIN 2"/>
    <property type="match status" value="1"/>
</dbReference>
<dbReference type="SUPFAM" id="SSF63829">
    <property type="entry name" value="Calcium-dependent phosphotriesterase"/>
    <property type="match status" value="1"/>
</dbReference>
<dbReference type="HOGENOM" id="CLU_496484_0_0_1"/>
<evidence type="ECO:0000256" key="1">
    <source>
        <dbReference type="SAM" id="MobiDB-lite"/>
    </source>
</evidence>
<dbReference type="AlphaFoldDB" id="A0A0D3JAR3"/>
<evidence type="ECO:0008006" key="4">
    <source>
        <dbReference type="Google" id="ProtNLM"/>
    </source>
</evidence>